<dbReference type="eggNOG" id="ENOG502SRNI">
    <property type="taxonomic scope" value="Eukaryota"/>
</dbReference>
<gene>
    <name evidence="4" type="ORF">MYCTH_2299111</name>
</gene>
<dbReference type="NCBIfam" id="NF033635">
    <property type="entry name" value="SLATT_fungal"/>
    <property type="match status" value="1"/>
</dbReference>
<dbReference type="VEuPathDB" id="FungiDB:MYCTH_2299111"/>
<reference evidence="4 5" key="1">
    <citation type="journal article" date="2011" name="Nat. Biotechnol.">
        <title>Comparative genomic analysis of the thermophilic biomass-degrading fungi Myceliophthora thermophila and Thielavia terrestris.</title>
        <authorList>
            <person name="Berka R.M."/>
            <person name="Grigoriev I.V."/>
            <person name="Otillar R."/>
            <person name="Salamov A."/>
            <person name="Grimwood J."/>
            <person name="Reid I."/>
            <person name="Ishmael N."/>
            <person name="John T."/>
            <person name="Darmond C."/>
            <person name="Moisan M.-C."/>
            <person name="Henrissat B."/>
            <person name="Coutinho P.M."/>
            <person name="Lombard V."/>
            <person name="Natvig D.O."/>
            <person name="Lindquist E."/>
            <person name="Schmutz J."/>
            <person name="Lucas S."/>
            <person name="Harris P."/>
            <person name="Powlowski J."/>
            <person name="Bellemare A."/>
            <person name="Taylor D."/>
            <person name="Butler G."/>
            <person name="de Vries R.P."/>
            <person name="Allijn I.E."/>
            <person name="van den Brink J."/>
            <person name="Ushinsky S."/>
            <person name="Storms R."/>
            <person name="Powell A.J."/>
            <person name="Paulsen I.T."/>
            <person name="Elbourne L.D.H."/>
            <person name="Baker S.E."/>
            <person name="Magnuson J."/>
            <person name="LaBoissiere S."/>
            <person name="Clutterbuck A.J."/>
            <person name="Martinez D."/>
            <person name="Wogulis M."/>
            <person name="de Leon A.L."/>
            <person name="Rey M.W."/>
            <person name="Tsang A."/>
        </authorList>
    </citation>
    <scope>NUCLEOTIDE SEQUENCE [LARGE SCALE GENOMIC DNA]</scope>
    <source>
        <strain evidence="5">ATCC 42464 / BCRC 31852 / DSM 1799</strain>
    </source>
</reference>
<evidence type="ECO:0000313" key="5">
    <source>
        <dbReference type="Proteomes" id="UP000007322"/>
    </source>
</evidence>
<evidence type="ECO:0000313" key="4">
    <source>
        <dbReference type="EMBL" id="AEO55364.1"/>
    </source>
</evidence>
<dbReference type="AlphaFoldDB" id="G2Q4S5"/>
<feature type="transmembrane region" description="Helical" evidence="2">
    <location>
        <begin position="114"/>
        <end position="136"/>
    </location>
</feature>
<evidence type="ECO:0000256" key="2">
    <source>
        <dbReference type="SAM" id="Phobius"/>
    </source>
</evidence>
<proteinExistence type="predicted"/>
<dbReference type="OMA" id="DFAREGC"/>
<accession>G2Q4S5</accession>
<dbReference type="InterPro" id="IPR041622">
    <property type="entry name" value="SLATT_fungi"/>
</dbReference>
<dbReference type="Pfam" id="PF18142">
    <property type="entry name" value="SLATT_fungal"/>
    <property type="match status" value="1"/>
</dbReference>
<keyword evidence="5" id="KW-1185">Reference proteome</keyword>
<dbReference type="HOGENOM" id="CLU_754397_0_0_1"/>
<feature type="region of interest" description="Disordered" evidence="1">
    <location>
        <begin position="334"/>
        <end position="371"/>
    </location>
</feature>
<evidence type="ECO:0000259" key="3">
    <source>
        <dbReference type="Pfam" id="PF18142"/>
    </source>
</evidence>
<feature type="transmembrane region" description="Helical" evidence="2">
    <location>
        <begin position="142"/>
        <end position="160"/>
    </location>
</feature>
<evidence type="ECO:0000256" key="1">
    <source>
        <dbReference type="SAM" id="MobiDB-lite"/>
    </source>
</evidence>
<name>G2Q4S5_THET4</name>
<dbReference type="InParanoid" id="G2Q4S5"/>
<dbReference type="PANTHER" id="PTHR38793:SF3">
    <property type="entry name" value="SMODS AND SLOG-ASSOCIATING 2TM EFFECTOR DOMAIN-CONTAINING PROTEIN"/>
    <property type="match status" value="1"/>
</dbReference>
<keyword evidence="2" id="KW-1133">Transmembrane helix</keyword>
<dbReference type="OrthoDB" id="4472872at2759"/>
<dbReference type="KEGG" id="mtm:MYCTH_2299111"/>
<feature type="compositionally biased region" description="Basic and acidic residues" evidence="1">
    <location>
        <begin position="334"/>
        <end position="346"/>
    </location>
</feature>
<organism evidence="4 5">
    <name type="scientific">Thermothelomyces thermophilus (strain ATCC 42464 / BCRC 31852 / DSM 1799)</name>
    <name type="common">Sporotrichum thermophile</name>
    <dbReference type="NCBI Taxonomy" id="573729"/>
    <lineage>
        <taxon>Eukaryota</taxon>
        <taxon>Fungi</taxon>
        <taxon>Dikarya</taxon>
        <taxon>Ascomycota</taxon>
        <taxon>Pezizomycotina</taxon>
        <taxon>Sordariomycetes</taxon>
        <taxon>Sordariomycetidae</taxon>
        <taxon>Sordariales</taxon>
        <taxon>Chaetomiaceae</taxon>
        <taxon>Thermothelomyces</taxon>
    </lineage>
</organism>
<keyword evidence="2" id="KW-0812">Transmembrane</keyword>
<dbReference type="RefSeq" id="XP_003660609.1">
    <property type="nucleotide sequence ID" value="XM_003660561.1"/>
</dbReference>
<dbReference type="Proteomes" id="UP000007322">
    <property type="component" value="Chromosome 1"/>
</dbReference>
<protein>
    <recommendedName>
        <fullName evidence="3">SMODS and SLOG-associating 2TM effector domain-containing protein</fullName>
    </recommendedName>
</protein>
<sequence>MGSFTLSFLRLLGVAPRSRPPDARPPDEEHATGTVADDSALGASMLQPSHHHAPFQRIPADNTLMLFRLTLGITAAPHLGFSQSTQRPADNLGLYARVVHAEQTAKDQYKVFSVVINACYFLQIIVAASVTAMGAANANNKAVTAFGAINTIIAGFLTYLKGSGYPARFKYCADEWKKVREYIEHRERDFSLEGCTLDVYEEIDNIREMYELTKRDIEVNQPEAYNAKSASGGGGGGGGVARFDRGSKLRSFDETVRKLKGRAGLAADALESRSSTMAAKVRSLEDSPDKMTKHIEKTAEDGGEDAAYKAVRHVIEDAEKRVIAEARNLEKAVVRGAEEHKPRPPREVSVMLSHRDGDDDAADQIEVAPKK</sequence>
<dbReference type="GeneID" id="11508873"/>
<feature type="domain" description="SMODS and SLOG-associating 2TM effector" evidence="3">
    <location>
        <begin position="97"/>
        <end position="215"/>
    </location>
</feature>
<keyword evidence="2" id="KW-0472">Membrane</keyword>
<dbReference type="EMBL" id="CP003002">
    <property type="protein sequence ID" value="AEO55364.1"/>
    <property type="molecule type" value="Genomic_DNA"/>
</dbReference>
<dbReference type="PANTHER" id="PTHR38793">
    <property type="entry name" value="SLATT_FUNGAL DOMAIN-CONTAINING PROTEIN-RELATED"/>
    <property type="match status" value="1"/>
</dbReference>